<organism evidence="2 3">
    <name type="scientific">Polarella glacialis</name>
    <name type="common">Dinoflagellate</name>
    <dbReference type="NCBI Taxonomy" id="89957"/>
    <lineage>
        <taxon>Eukaryota</taxon>
        <taxon>Sar</taxon>
        <taxon>Alveolata</taxon>
        <taxon>Dinophyceae</taxon>
        <taxon>Suessiales</taxon>
        <taxon>Suessiaceae</taxon>
        <taxon>Polarella</taxon>
    </lineage>
</organism>
<dbReference type="Proteomes" id="UP000654075">
    <property type="component" value="Unassembled WGS sequence"/>
</dbReference>
<reference evidence="2" key="1">
    <citation type="submission" date="2021-02" db="EMBL/GenBank/DDBJ databases">
        <authorList>
            <person name="Dougan E. K."/>
            <person name="Rhodes N."/>
            <person name="Thang M."/>
            <person name="Chan C."/>
        </authorList>
    </citation>
    <scope>NUCLEOTIDE SEQUENCE</scope>
</reference>
<keyword evidence="3" id="KW-1185">Reference proteome</keyword>
<evidence type="ECO:0008006" key="4">
    <source>
        <dbReference type="Google" id="ProtNLM"/>
    </source>
</evidence>
<evidence type="ECO:0000313" key="2">
    <source>
        <dbReference type="EMBL" id="CAE8643932.1"/>
    </source>
</evidence>
<protein>
    <recommendedName>
        <fullName evidence="4">AAA+ ATPase domain-containing protein</fullName>
    </recommendedName>
</protein>
<dbReference type="OrthoDB" id="440163at2759"/>
<dbReference type="AlphaFoldDB" id="A0A813I2M3"/>
<comment type="caution">
    <text evidence="2">The sequence shown here is derived from an EMBL/GenBank/DDBJ whole genome shotgun (WGS) entry which is preliminary data.</text>
</comment>
<dbReference type="InterPro" id="IPR051055">
    <property type="entry name" value="PIF1_helicase"/>
</dbReference>
<dbReference type="PANTHER" id="PTHR47642">
    <property type="entry name" value="ATP-DEPENDENT DNA HELICASE"/>
    <property type="match status" value="1"/>
</dbReference>
<gene>
    <name evidence="2" type="ORF">PGLA1383_LOCUS58218</name>
</gene>
<feature type="compositionally biased region" description="Polar residues" evidence="1">
    <location>
        <begin position="562"/>
        <end position="581"/>
    </location>
</feature>
<dbReference type="Pfam" id="PF13604">
    <property type="entry name" value="AAA_30"/>
    <property type="match status" value="1"/>
</dbReference>
<name>A0A813I2M3_POLGL</name>
<evidence type="ECO:0000256" key="1">
    <source>
        <dbReference type="SAM" id="MobiDB-lite"/>
    </source>
</evidence>
<accession>A0A813I2M3</accession>
<dbReference type="EMBL" id="CAJNNV010033472">
    <property type="protein sequence ID" value="CAE8643932.1"/>
    <property type="molecule type" value="Genomic_DNA"/>
</dbReference>
<feature type="non-terminal residue" evidence="2">
    <location>
        <position position="1"/>
    </location>
</feature>
<feature type="compositionally biased region" description="Acidic residues" evidence="1">
    <location>
        <begin position="612"/>
        <end position="626"/>
    </location>
</feature>
<dbReference type="Gene3D" id="3.40.50.300">
    <property type="entry name" value="P-loop containing nucleotide triphosphate hydrolases"/>
    <property type="match status" value="1"/>
</dbReference>
<sequence>ADTGSAKIKKCALGIKFPYEMLDNFIGSWCAMTIPHSSEEELAPCMDAPYGARYLKTALDHPHYSGNVTHLIEDIDQDLKLRGKNLSQRINFQRRVQALKLLLDNTGDRGMQIPANIWDASRVHRAPPQHWSDQQAKVLEAVRKGVAVDDANVNVHSRTLLVTGKPGAGKTEAVCGAAMEAASKGERVLIACPLGALVDVYRQRLPPNENIVIETAHASHRITRRADQQYIPPGRLRTFDLIIYDEVSQLEQSVWEQVRTAIVELNPHPFICFVGDFQQLQPARGEPELKNTLEAMAQAGRLRHIELEQHAFARRNDQTLLDFLDEIRVHQPSKGFVKGFFGLRRLAVDKNCRKDADIAQAVLDSKRLEETTGKKFTFLTVTNKGARKINHTRCLMDFADTEQVVHWELYVQPSDPEYGGQVVAIPGMRIRLTRNVDKERGFVNGAVAEIEYVLRKNVFVAKTPTGVRILAHPASYDNSGSFMPYTYGYAMTIRRSQGSTMEMVGLWFDHCFPADRGYAYVGSSRVRKAEDLYLVGKVKRSDWLPVGEDSRGQEQDRREADSQTTQSDSDFGSEDQGSTSESEPDEDQGASGSSDESSGEEDQGDSSGATDLGEEEDQGASDASGE</sequence>
<proteinExistence type="predicted"/>
<dbReference type="CDD" id="cd18809">
    <property type="entry name" value="SF1_C_RecD"/>
    <property type="match status" value="1"/>
</dbReference>
<feature type="compositionally biased region" description="Basic and acidic residues" evidence="1">
    <location>
        <begin position="548"/>
        <end position="561"/>
    </location>
</feature>
<evidence type="ECO:0000313" key="3">
    <source>
        <dbReference type="Proteomes" id="UP000654075"/>
    </source>
</evidence>
<dbReference type="SUPFAM" id="SSF52540">
    <property type="entry name" value="P-loop containing nucleoside triphosphate hydrolases"/>
    <property type="match status" value="2"/>
</dbReference>
<feature type="region of interest" description="Disordered" evidence="1">
    <location>
        <begin position="544"/>
        <end position="626"/>
    </location>
</feature>
<dbReference type="InterPro" id="IPR027417">
    <property type="entry name" value="P-loop_NTPase"/>
</dbReference>